<comment type="caution">
    <text evidence="3">The sequence shown here is derived from an EMBL/GenBank/DDBJ whole genome shotgun (WGS) entry which is preliminary data.</text>
</comment>
<dbReference type="InterPro" id="IPR050190">
    <property type="entry name" value="UPF0213_domain"/>
</dbReference>
<feature type="domain" description="GIY-YIG" evidence="2">
    <location>
        <begin position="1"/>
        <end position="75"/>
    </location>
</feature>
<sequence>MHYVYILKSSKSGILYYGYTNNLRKRLVEHNSGKSKFTKGHLPWELVWYSAFKNKKKAENFELYIKSGSGKAFVYKRLVDVALKKDASLVINGVPKLKA</sequence>
<gene>
    <name evidence="3" type="ORF">A3A75_00355</name>
</gene>
<dbReference type="InterPro" id="IPR000305">
    <property type="entry name" value="GIY-YIG_endonuc"/>
</dbReference>
<dbReference type="SUPFAM" id="SSF82771">
    <property type="entry name" value="GIY-YIG endonuclease"/>
    <property type="match status" value="1"/>
</dbReference>
<dbReference type="Pfam" id="PF01541">
    <property type="entry name" value="GIY-YIG"/>
    <property type="match status" value="1"/>
</dbReference>
<organism evidence="3 4">
    <name type="scientific">Candidatus Woesebacteria bacterium RIFCSPLOWO2_01_FULL_39_10</name>
    <dbReference type="NCBI Taxonomy" id="1802516"/>
    <lineage>
        <taxon>Bacteria</taxon>
        <taxon>Candidatus Woeseibacteriota</taxon>
    </lineage>
</organism>
<evidence type="ECO:0000313" key="4">
    <source>
        <dbReference type="Proteomes" id="UP000179018"/>
    </source>
</evidence>
<dbReference type="PANTHER" id="PTHR34477">
    <property type="entry name" value="UPF0213 PROTEIN YHBQ"/>
    <property type="match status" value="1"/>
</dbReference>
<protein>
    <recommendedName>
        <fullName evidence="2">GIY-YIG domain-containing protein</fullName>
    </recommendedName>
</protein>
<accession>A0A1F8B4K3</accession>
<comment type="similarity">
    <text evidence="1">Belongs to the UPF0213 family.</text>
</comment>
<dbReference type="CDD" id="cd10449">
    <property type="entry name" value="GIY-YIG_SLX1_like"/>
    <property type="match status" value="1"/>
</dbReference>
<proteinExistence type="inferred from homology"/>
<dbReference type="PANTHER" id="PTHR34477:SF1">
    <property type="entry name" value="UPF0213 PROTEIN YHBQ"/>
    <property type="match status" value="1"/>
</dbReference>
<dbReference type="PROSITE" id="PS50164">
    <property type="entry name" value="GIY_YIG"/>
    <property type="match status" value="1"/>
</dbReference>
<evidence type="ECO:0000256" key="1">
    <source>
        <dbReference type="ARBA" id="ARBA00007435"/>
    </source>
</evidence>
<evidence type="ECO:0000259" key="2">
    <source>
        <dbReference type="PROSITE" id="PS50164"/>
    </source>
</evidence>
<dbReference type="InterPro" id="IPR035901">
    <property type="entry name" value="GIY-YIG_endonuc_sf"/>
</dbReference>
<dbReference type="Proteomes" id="UP000179018">
    <property type="component" value="Unassembled WGS sequence"/>
</dbReference>
<dbReference type="EMBL" id="MGHC01000028">
    <property type="protein sequence ID" value="OGM58954.1"/>
    <property type="molecule type" value="Genomic_DNA"/>
</dbReference>
<dbReference type="AlphaFoldDB" id="A0A1F8B4K3"/>
<evidence type="ECO:0000313" key="3">
    <source>
        <dbReference type="EMBL" id="OGM58954.1"/>
    </source>
</evidence>
<dbReference type="Gene3D" id="3.40.1440.10">
    <property type="entry name" value="GIY-YIG endonuclease"/>
    <property type="match status" value="1"/>
</dbReference>
<reference evidence="3 4" key="1">
    <citation type="journal article" date="2016" name="Nat. Commun.">
        <title>Thousands of microbial genomes shed light on interconnected biogeochemical processes in an aquifer system.</title>
        <authorList>
            <person name="Anantharaman K."/>
            <person name="Brown C.T."/>
            <person name="Hug L.A."/>
            <person name="Sharon I."/>
            <person name="Castelle C.J."/>
            <person name="Probst A.J."/>
            <person name="Thomas B.C."/>
            <person name="Singh A."/>
            <person name="Wilkins M.J."/>
            <person name="Karaoz U."/>
            <person name="Brodie E.L."/>
            <person name="Williams K.H."/>
            <person name="Hubbard S.S."/>
            <person name="Banfield J.F."/>
        </authorList>
    </citation>
    <scope>NUCLEOTIDE SEQUENCE [LARGE SCALE GENOMIC DNA]</scope>
</reference>
<name>A0A1F8B4K3_9BACT</name>